<evidence type="ECO:0000259" key="1">
    <source>
        <dbReference type="Pfam" id="PF00975"/>
    </source>
</evidence>
<dbReference type="InterPro" id="IPR001031">
    <property type="entry name" value="Thioesterase"/>
</dbReference>
<dbReference type="Pfam" id="PF00975">
    <property type="entry name" value="Thioesterase"/>
    <property type="match status" value="1"/>
</dbReference>
<gene>
    <name evidence="2" type="ORF">GGQ66_000538</name>
</gene>
<dbReference type="AlphaFoldDB" id="A0A7W6JYR0"/>
<evidence type="ECO:0000313" key="3">
    <source>
        <dbReference type="Proteomes" id="UP000584824"/>
    </source>
</evidence>
<comment type="caution">
    <text evidence="2">The sequence shown here is derived from an EMBL/GenBank/DDBJ whole genome shotgun (WGS) entry which is preliminary data.</text>
</comment>
<keyword evidence="3" id="KW-1185">Reference proteome</keyword>
<dbReference type="Gene3D" id="3.40.50.1820">
    <property type="entry name" value="alpha/beta hydrolase"/>
    <property type="match status" value="1"/>
</dbReference>
<dbReference type="SUPFAM" id="SSF53474">
    <property type="entry name" value="alpha/beta-Hydrolases"/>
    <property type="match status" value="1"/>
</dbReference>
<evidence type="ECO:0000313" key="2">
    <source>
        <dbReference type="EMBL" id="MBB4102010.1"/>
    </source>
</evidence>
<dbReference type="Proteomes" id="UP000584824">
    <property type="component" value="Unassembled WGS sequence"/>
</dbReference>
<feature type="domain" description="Thioesterase" evidence="1">
    <location>
        <begin position="91"/>
        <end position="195"/>
    </location>
</feature>
<dbReference type="RefSeq" id="WP_183789139.1">
    <property type="nucleotide sequence ID" value="NZ_JACIDU010000002.1"/>
</dbReference>
<sequence>MRRPLAADDDLFAAGLNVNRALNIVRLFWLESGVELDVNTFIERRSLSEIASMLAEGRSGPEDKAILLQAGKGAPLFAYAGGVSVFLEIRELVQSLDYCGPVYGLRMTPFERPPGDAATVDDEVREAVAVIKSIQPEGPYRLLGYSFGGVLALEVARALEAAGDEVAFCGMIDTPQNDHAWPFHLWADLMMRRGLRKLKLAFRRLVVPRSHMGVAACGDILSKDALRRLSEAGRGRHLFFRFRSPQHPNYPYFAPQWVGGNTPVYTQRGRELLRLKGLFRPRPYQGRVTFFIAAQGSPVDCDPEALWRPYLSNAEWIRMKGNHLSIVVGRNARLLAGEISRRIAAGQVAS</sequence>
<accession>A0A7W6JYR0</accession>
<dbReference type="InterPro" id="IPR029058">
    <property type="entry name" value="AB_hydrolase_fold"/>
</dbReference>
<dbReference type="EMBL" id="JACIDU010000002">
    <property type="protein sequence ID" value="MBB4102010.1"/>
    <property type="molecule type" value="Genomic_DNA"/>
</dbReference>
<reference evidence="2 3" key="1">
    <citation type="submission" date="2020-08" db="EMBL/GenBank/DDBJ databases">
        <title>Genomic Encyclopedia of Type Strains, Phase IV (KMG-IV): sequencing the most valuable type-strain genomes for metagenomic binning, comparative biology and taxonomic classification.</title>
        <authorList>
            <person name="Goeker M."/>
        </authorList>
    </citation>
    <scope>NUCLEOTIDE SEQUENCE [LARGE SCALE GENOMIC DNA]</scope>
    <source>
        <strain evidence="2 3">DSM 26385</strain>
    </source>
</reference>
<name>A0A7W6JYR0_9HYPH</name>
<proteinExistence type="predicted"/>
<protein>
    <submittedName>
        <fullName evidence="2">Thioesterase domain-containing protein</fullName>
    </submittedName>
</protein>
<organism evidence="2 3">
    <name type="scientific">Allorhizobium borbori</name>
    <dbReference type="NCBI Taxonomy" id="485907"/>
    <lineage>
        <taxon>Bacteria</taxon>
        <taxon>Pseudomonadati</taxon>
        <taxon>Pseudomonadota</taxon>
        <taxon>Alphaproteobacteria</taxon>
        <taxon>Hyphomicrobiales</taxon>
        <taxon>Rhizobiaceae</taxon>
        <taxon>Rhizobium/Agrobacterium group</taxon>
        <taxon>Allorhizobium</taxon>
    </lineage>
</organism>